<keyword evidence="3" id="KW-1185">Reference proteome</keyword>
<dbReference type="OrthoDB" id="305670at2759"/>
<comment type="caution">
    <text evidence="2">The sequence shown here is derived from an EMBL/GenBank/DDBJ whole genome shotgun (WGS) entry which is preliminary data.</text>
</comment>
<dbReference type="AlphaFoldDB" id="A0A8S1Q2D7"/>
<evidence type="ECO:0000313" key="2">
    <source>
        <dbReference type="EMBL" id="CAD8109809.1"/>
    </source>
</evidence>
<dbReference type="GO" id="GO:0005509">
    <property type="term" value="F:calcium ion binding"/>
    <property type="evidence" value="ECO:0007669"/>
    <property type="project" value="InterPro"/>
</dbReference>
<dbReference type="Proteomes" id="UP000692954">
    <property type="component" value="Unassembled WGS sequence"/>
</dbReference>
<dbReference type="EMBL" id="CAJJDN010000094">
    <property type="protein sequence ID" value="CAD8109809.1"/>
    <property type="molecule type" value="Genomic_DNA"/>
</dbReference>
<reference evidence="2" key="1">
    <citation type="submission" date="2021-01" db="EMBL/GenBank/DDBJ databases">
        <authorList>
            <consortium name="Genoscope - CEA"/>
            <person name="William W."/>
        </authorList>
    </citation>
    <scope>NUCLEOTIDE SEQUENCE</scope>
</reference>
<protein>
    <recommendedName>
        <fullName evidence="1">EF-hand domain-containing protein</fullName>
    </recommendedName>
</protein>
<evidence type="ECO:0000259" key="1">
    <source>
        <dbReference type="PROSITE" id="PS50222"/>
    </source>
</evidence>
<organism evidence="2 3">
    <name type="scientific">Paramecium sonneborni</name>
    <dbReference type="NCBI Taxonomy" id="65129"/>
    <lineage>
        <taxon>Eukaryota</taxon>
        <taxon>Sar</taxon>
        <taxon>Alveolata</taxon>
        <taxon>Ciliophora</taxon>
        <taxon>Intramacronucleata</taxon>
        <taxon>Oligohymenophorea</taxon>
        <taxon>Peniculida</taxon>
        <taxon>Parameciidae</taxon>
        <taxon>Paramecium</taxon>
    </lineage>
</organism>
<accession>A0A8S1Q2D7</accession>
<feature type="domain" description="EF-hand" evidence="1">
    <location>
        <begin position="184"/>
        <end position="219"/>
    </location>
</feature>
<dbReference type="InterPro" id="IPR002048">
    <property type="entry name" value="EF_hand_dom"/>
</dbReference>
<name>A0A8S1Q2D7_9CILI</name>
<dbReference type="PROSITE" id="PS50222">
    <property type="entry name" value="EF_HAND_2"/>
    <property type="match status" value="1"/>
</dbReference>
<gene>
    <name evidence="2" type="ORF">PSON_ATCC_30995.1.T0940136</name>
</gene>
<sequence>MLNNELNLLVKKAYKHNTLTPLISQFRKQMIINSRLTVRNKSKQENIRQASTIQTIQQMKSNQFSGRNSSKLGSSILIVKQERRNTSSPQKIMRMLSLYQNENISKLSDILAEISKIDLETDIKHKSQTLQLRNIRINKQQFTKFLERIYPKIICDQIAKSLKIPQVLNAQEYKQLIEKLENLDLKQQIRLCFLIYDFNNQGYITTHDLVEIYKNNNNQAIEMDLLHMIKSTKTQISNQINNDIQQSNSILLPSNLLKVKLDKSVILQQRRQSLILHDQRVRCMTRISQRNSFDLTQEIEQDTIQQNKNLTPIQKVVLITQITKMEQNNNSTDNLIQDLQNYKTEKQKNRIQVNKDDNKIKTDLNAFINIWFPNKPNLFQDIIKTLTEKN</sequence>
<evidence type="ECO:0000313" key="3">
    <source>
        <dbReference type="Proteomes" id="UP000692954"/>
    </source>
</evidence>
<proteinExistence type="predicted"/>